<dbReference type="Proteomes" id="UP000027920">
    <property type="component" value="Unassembled WGS sequence"/>
</dbReference>
<dbReference type="STRING" id="1182545.A0A072PFJ0"/>
<dbReference type="AlphaFoldDB" id="A0A072PFJ0"/>
<dbReference type="GeneID" id="25284360"/>
<feature type="non-terminal residue" evidence="2">
    <location>
        <position position="1"/>
    </location>
</feature>
<protein>
    <recommendedName>
        <fullName evidence="1">Heterokaryon incompatibility domain-containing protein</fullName>
    </recommendedName>
</protein>
<comment type="caution">
    <text evidence="2">The sequence shown here is derived from an EMBL/GenBank/DDBJ whole genome shotgun (WGS) entry which is preliminary data.</text>
</comment>
<evidence type="ECO:0000313" key="3">
    <source>
        <dbReference type="Proteomes" id="UP000027920"/>
    </source>
</evidence>
<name>A0A072PFJ0_9EURO</name>
<keyword evidence="3" id="KW-1185">Reference proteome</keyword>
<gene>
    <name evidence="2" type="ORF">A1O9_09451</name>
</gene>
<dbReference type="VEuPathDB" id="FungiDB:A1O9_09451"/>
<evidence type="ECO:0000259" key="1">
    <source>
        <dbReference type="Pfam" id="PF06985"/>
    </source>
</evidence>
<dbReference type="Pfam" id="PF06985">
    <property type="entry name" value="HET"/>
    <property type="match status" value="1"/>
</dbReference>
<dbReference type="OrthoDB" id="4157496at2759"/>
<accession>A0A072PFJ0</accession>
<dbReference type="InterPro" id="IPR010730">
    <property type="entry name" value="HET"/>
</dbReference>
<feature type="domain" description="Heterokaryon incompatibility" evidence="1">
    <location>
        <begin position="29"/>
        <end position="114"/>
    </location>
</feature>
<evidence type="ECO:0000313" key="2">
    <source>
        <dbReference type="EMBL" id="KEF54285.1"/>
    </source>
</evidence>
<dbReference type="EMBL" id="AMGV01000010">
    <property type="protein sequence ID" value="KEF54285.1"/>
    <property type="molecule type" value="Genomic_DNA"/>
</dbReference>
<feature type="non-terminal residue" evidence="2">
    <location>
        <position position="121"/>
    </location>
</feature>
<proteinExistence type="predicted"/>
<dbReference type="PANTHER" id="PTHR10622">
    <property type="entry name" value="HET DOMAIN-CONTAINING PROTEIN"/>
    <property type="match status" value="1"/>
</dbReference>
<dbReference type="HOGENOM" id="CLU_000288_138_5_1"/>
<dbReference type="RefSeq" id="XP_013256875.1">
    <property type="nucleotide sequence ID" value="XM_013401421.1"/>
</dbReference>
<reference evidence="2 3" key="1">
    <citation type="submission" date="2013-03" db="EMBL/GenBank/DDBJ databases">
        <title>The Genome Sequence of Exophiala aquamarina CBS 119918.</title>
        <authorList>
            <consortium name="The Broad Institute Genomics Platform"/>
            <person name="Cuomo C."/>
            <person name="de Hoog S."/>
            <person name="Gorbushina A."/>
            <person name="Walker B."/>
            <person name="Young S.K."/>
            <person name="Zeng Q."/>
            <person name="Gargeya S."/>
            <person name="Fitzgerald M."/>
            <person name="Haas B."/>
            <person name="Abouelleil A."/>
            <person name="Allen A.W."/>
            <person name="Alvarado L."/>
            <person name="Arachchi H.M."/>
            <person name="Berlin A.M."/>
            <person name="Chapman S.B."/>
            <person name="Gainer-Dewar J."/>
            <person name="Goldberg J."/>
            <person name="Griggs A."/>
            <person name="Gujja S."/>
            <person name="Hansen M."/>
            <person name="Howarth C."/>
            <person name="Imamovic A."/>
            <person name="Ireland A."/>
            <person name="Larimer J."/>
            <person name="McCowan C."/>
            <person name="Murphy C."/>
            <person name="Pearson M."/>
            <person name="Poon T.W."/>
            <person name="Priest M."/>
            <person name="Roberts A."/>
            <person name="Saif S."/>
            <person name="Shea T."/>
            <person name="Sisk P."/>
            <person name="Sykes S."/>
            <person name="Wortman J."/>
            <person name="Nusbaum C."/>
            <person name="Birren B."/>
        </authorList>
    </citation>
    <scope>NUCLEOTIDE SEQUENCE [LARGE SCALE GENOMIC DNA]</scope>
    <source>
        <strain evidence="2 3">CBS 119918</strain>
    </source>
</reference>
<dbReference type="PANTHER" id="PTHR10622:SF11">
    <property type="entry name" value="HET-DOMAIN-CONTAINING PROTEIN"/>
    <property type="match status" value="1"/>
</dbReference>
<sequence>KHVLRCDFCSACRTTSSLASFDDDHPPPYAILSHNWTEGQEVTYNELVAGAGKNNSGYAKLRFCGRQAARDGLQYFLVDTCCIDKSGSQELNTAINSMFRWYQRAAKCYVYLADISMLEEV</sequence>
<organism evidence="2 3">
    <name type="scientific">Exophiala aquamarina CBS 119918</name>
    <dbReference type="NCBI Taxonomy" id="1182545"/>
    <lineage>
        <taxon>Eukaryota</taxon>
        <taxon>Fungi</taxon>
        <taxon>Dikarya</taxon>
        <taxon>Ascomycota</taxon>
        <taxon>Pezizomycotina</taxon>
        <taxon>Eurotiomycetes</taxon>
        <taxon>Chaetothyriomycetidae</taxon>
        <taxon>Chaetothyriales</taxon>
        <taxon>Herpotrichiellaceae</taxon>
        <taxon>Exophiala</taxon>
    </lineage>
</organism>